<sequence length="92" mass="10538">MERMSEENEQARILRTDIFKNIRLPVPPVESQKIIVKRINSLIAKLDDQKKHIDSVIERLQEYRSALITNAVTGKIDVRGFLAPLTAVEVAR</sequence>
<reference evidence="5 6" key="1">
    <citation type="submission" date="2018-08" db="EMBL/GenBank/DDBJ databases">
        <title>Recombination of ecologically and evolutionarily significant loci maintains genetic cohesion in the Pseudomonas syringae species complex.</title>
        <authorList>
            <person name="Dillon M."/>
            <person name="Thakur S."/>
            <person name="Almeida R.N.D."/>
            <person name="Weir B.S."/>
            <person name="Guttman D.S."/>
        </authorList>
    </citation>
    <scope>NUCLEOTIDE SEQUENCE [LARGE SCALE GENOMIC DNA]</scope>
    <source>
        <strain evidence="5 6">ICMP 5931</strain>
    </source>
</reference>
<dbReference type="InterPro" id="IPR044946">
    <property type="entry name" value="Restrct_endonuc_typeI_TRD_sf"/>
</dbReference>
<dbReference type="InterPro" id="IPR000055">
    <property type="entry name" value="Restrct_endonuc_typeI_TRD"/>
</dbReference>
<dbReference type="GO" id="GO:0009307">
    <property type="term" value="P:DNA restriction-modification system"/>
    <property type="evidence" value="ECO:0007669"/>
    <property type="project" value="UniProtKB-KW"/>
</dbReference>
<dbReference type="Gene3D" id="3.90.220.20">
    <property type="entry name" value="DNA methylase specificity domains"/>
    <property type="match status" value="1"/>
</dbReference>
<keyword evidence="2" id="KW-0680">Restriction system</keyword>
<evidence type="ECO:0000256" key="2">
    <source>
        <dbReference type="ARBA" id="ARBA00022747"/>
    </source>
</evidence>
<keyword evidence="5" id="KW-0255">Endonuclease</keyword>
<keyword evidence="3" id="KW-0238">DNA-binding</keyword>
<evidence type="ECO:0000313" key="6">
    <source>
        <dbReference type="Proteomes" id="UP000271097"/>
    </source>
</evidence>
<keyword evidence="5" id="KW-0540">Nuclease</keyword>
<evidence type="ECO:0000313" key="5">
    <source>
        <dbReference type="EMBL" id="RMR16589.1"/>
    </source>
</evidence>
<dbReference type="AlphaFoldDB" id="A0A3M4SNU1"/>
<protein>
    <submittedName>
        <fullName evidence="5">Restriction endonuclease S subunit</fullName>
    </submittedName>
</protein>
<gene>
    <name evidence="5" type="ORF">ALP90_00058</name>
</gene>
<proteinExistence type="inferred from homology"/>
<accession>A0A3M4SNU1</accession>
<evidence type="ECO:0000256" key="3">
    <source>
        <dbReference type="ARBA" id="ARBA00023125"/>
    </source>
</evidence>
<dbReference type="Pfam" id="PF01420">
    <property type="entry name" value="Methylase_S"/>
    <property type="match status" value="1"/>
</dbReference>
<dbReference type="GO" id="GO:0004519">
    <property type="term" value="F:endonuclease activity"/>
    <property type="evidence" value="ECO:0007669"/>
    <property type="project" value="UniProtKB-KW"/>
</dbReference>
<dbReference type="GO" id="GO:0003677">
    <property type="term" value="F:DNA binding"/>
    <property type="evidence" value="ECO:0007669"/>
    <property type="project" value="UniProtKB-KW"/>
</dbReference>
<evidence type="ECO:0000259" key="4">
    <source>
        <dbReference type="Pfam" id="PF01420"/>
    </source>
</evidence>
<feature type="domain" description="Type I restriction modification DNA specificity" evidence="4">
    <location>
        <begin position="14"/>
        <end position="58"/>
    </location>
</feature>
<organism evidence="5 6">
    <name type="scientific">Pseudomonas amygdali pv. ulmi</name>
    <dbReference type="NCBI Taxonomy" id="251720"/>
    <lineage>
        <taxon>Bacteria</taxon>
        <taxon>Pseudomonadati</taxon>
        <taxon>Pseudomonadota</taxon>
        <taxon>Gammaproteobacteria</taxon>
        <taxon>Pseudomonadales</taxon>
        <taxon>Pseudomonadaceae</taxon>
        <taxon>Pseudomonas</taxon>
        <taxon>Pseudomonas amygdali</taxon>
    </lineage>
</organism>
<name>A0A3M4SNU1_PSEA0</name>
<dbReference type="EMBL" id="RBRS01000233">
    <property type="protein sequence ID" value="RMR16589.1"/>
    <property type="molecule type" value="Genomic_DNA"/>
</dbReference>
<dbReference type="Proteomes" id="UP000271097">
    <property type="component" value="Unassembled WGS sequence"/>
</dbReference>
<dbReference type="SUPFAM" id="SSF116734">
    <property type="entry name" value="DNA methylase specificity domain"/>
    <property type="match status" value="1"/>
</dbReference>
<comment type="caution">
    <text evidence="5">The sequence shown here is derived from an EMBL/GenBank/DDBJ whole genome shotgun (WGS) entry which is preliminary data.</text>
</comment>
<evidence type="ECO:0000256" key="1">
    <source>
        <dbReference type="ARBA" id="ARBA00010923"/>
    </source>
</evidence>
<keyword evidence="5" id="KW-0378">Hydrolase</keyword>
<comment type="similarity">
    <text evidence="1">Belongs to the type-I restriction system S methylase family.</text>
</comment>